<organism evidence="6 7">
    <name type="scientific">Phialocephala subalpina</name>
    <dbReference type="NCBI Taxonomy" id="576137"/>
    <lineage>
        <taxon>Eukaryota</taxon>
        <taxon>Fungi</taxon>
        <taxon>Dikarya</taxon>
        <taxon>Ascomycota</taxon>
        <taxon>Pezizomycotina</taxon>
        <taxon>Leotiomycetes</taxon>
        <taxon>Helotiales</taxon>
        <taxon>Mollisiaceae</taxon>
        <taxon>Phialocephala</taxon>
        <taxon>Phialocephala fortinii species complex</taxon>
    </lineage>
</organism>
<comment type="similarity">
    <text evidence="1">Belongs to the NADH:flavin oxidoreductase/NADH oxidase family.</text>
</comment>
<keyword evidence="3" id="KW-0288">FMN</keyword>
<keyword evidence="2" id="KW-0285">Flavoprotein</keyword>
<dbReference type="InterPro" id="IPR001155">
    <property type="entry name" value="OxRdtase_FMN_N"/>
</dbReference>
<evidence type="ECO:0000313" key="6">
    <source>
        <dbReference type="EMBL" id="CZR69428.1"/>
    </source>
</evidence>
<reference evidence="6 7" key="1">
    <citation type="submission" date="2016-03" db="EMBL/GenBank/DDBJ databases">
        <authorList>
            <person name="Ploux O."/>
        </authorList>
    </citation>
    <scope>NUCLEOTIDE SEQUENCE [LARGE SCALE GENOMIC DNA]</scope>
    <source>
        <strain evidence="6 7">UAMH 11012</strain>
    </source>
</reference>
<evidence type="ECO:0000256" key="4">
    <source>
        <dbReference type="ARBA" id="ARBA00023002"/>
    </source>
</evidence>
<dbReference type="EMBL" id="FJOG01000070">
    <property type="protein sequence ID" value="CZR69428.1"/>
    <property type="molecule type" value="Genomic_DNA"/>
</dbReference>
<keyword evidence="4" id="KW-0560">Oxidoreductase</keyword>
<dbReference type="Pfam" id="PF00724">
    <property type="entry name" value="Oxidored_FMN"/>
    <property type="match status" value="1"/>
</dbReference>
<dbReference type="InterPro" id="IPR051799">
    <property type="entry name" value="NADH_flavin_oxidoreductase"/>
</dbReference>
<dbReference type="OrthoDB" id="1663137at2759"/>
<dbReference type="SUPFAM" id="SSF51395">
    <property type="entry name" value="FMN-linked oxidoreductases"/>
    <property type="match status" value="1"/>
</dbReference>
<proteinExistence type="inferred from homology"/>
<dbReference type="STRING" id="576137.A0A1L7XWP9"/>
<evidence type="ECO:0000256" key="2">
    <source>
        <dbReference type="ARBA" id="ARBA00022630"/>
    </source>
</evidence>
<evidence type="ECO:0000256" key="3">
    <source>
        <dbReference type="ARBA" id="ARBA00022643"/>
    </source>
</evidence>
<evidence type="ECO:0000313" key="7">
    <source>
        <dbReference type="Proteomes" id="UP000184330"/>
    </source>
</evidence>
<dbReference type="GO" id="GO:0010181">
    <property type="term" value="F:FMN binding"/>
    <property type="evidence" value="ECO:0007669"/>
    <property type="project" value="InterPro"/>
</dbReference>
<keyword evidence="7" id="KW-1185">Reference proteome</keyword>
<dbReference type="CDD" id="cd04733">
    <property type="entry name" value="OYE_like_2_FMN"/>
    <property type="match status" value="1"/>
</dbReference>
<feature type="domain" description="NADH:flavin oxidoreductase/NADH oxidase N-terminal" evidence="5">
    <location>
        <begin position="17"/>
        <end position="362"/>
    </location>
</feature>
<dbReference type="Proteomes" id="UP000184330">
    <property type="component" value="Unassembled WGS sequence"/>
</dbReference>
<evidence type="ECO:0000259" key="5">
    <source>
        <dbReference type="Pfam" id="PF00724"/>
    </source>
</evidence>
<protein>
    <submittedName>
        <fullName evidence="6">Probable 12-oxophytodienoate reductase 1</fullName>
    </submittedName>
</protein>
<dbReference type="PANTHER" id="PTHR43656">
    <property type="entry name" value="BINDING OXIDOREDUCTASE, PUTATIVE (AFU_ORTHOLOGUE AFUA_2G08260)-RELATED"/>
    <property type="match status" value="1"/>
</dbReference>
<sequence>MAPERYQSDSSDASSLGKPLKFEFSGKTAKNRFLKAAMTERISSWDPKDEKARGIPSKNLINVYKRWGEGGYGQILTGNIMIEYDQLEAMGNPIIPPDAEFSGPRFEAFKELATAAKAYGSLVVGQVSHPGRQCESRIQKDPISASDVQLEGKSSEVMGMQFAKPHAASQEELNRVINSFAHAAEFLERAGYNGIELHGAHGYLLAQFLSQSTNHRTDKYGGCLENRLRLILEIADAVRQRVSSSFIVGIKVNSVEFQEKGFSPEEARELCMKLEEKRFDYVELSGGTYESLAFEHKRESTKKRESFFIEFAEQIVSPLAKTKAYVTGGLKTVGAMVKTLETVDGVGIARPACQEPHLPNDILAGKVTGAIKMKLDENNFGLTNMAAGTQIRQVGKDQEPVDFSVQGNVDGFMKDMEAWGKKMGEDKEMKEFGYIDLSQVAKPYGVASR</sequence>
<dbReference type="PANTHER" id="PTHR43656:SF5">
    <property type="entry name" value="NADH:FLAVIN OXIDOREDUCTASE_NADH OXIDASE N-TERMINAL DOMAIN-CONTAINING PROTEIN"/>
    <property type="match status" value="1"/>
</dbReference>
<gene>
    <name evidence="6" type="ORF">PAC_19328</name>
</gene>
<evidence type="ECO:0000256" key="1">
    <source>
        <dbReference type="ARBA" id="ARBA00005979"/>
    </source>
</evidence>
<dbReference type="AlphaFoldDB" id="A0A1L7XWP9"/>
<dbReference type="InterPro" id="IPR013785">
    <property type="entry name" value="Aldolase_TIM"/>
</dbReference>
<dbReference type="Gene3D" id="3.20.20.70">
    <property type="entry name" value="Aldolase class I"/>
    <property type="match status" value="1"/>
</dbReference>
<accession>A0A1L7XWP9</accession>
<dbReference type="GO" id="GO:0016491">
    <property type="term" value="F:oxidoreductase activity"/>
    <property type="evidence" value="ECO:0007669"/>
    <property type="project" value="UniProtKB-KW"/>
</dbReference>
<name>A0A1L7XWP9_9HELO</name>